<dbReference type="Gene3D" id="3.30.70.270">
    <property type="match status" value="1"/>
</dbReference>
<feature type="transmembrane region" description="Helical" evidence="1">
    <location>
        <begin position="35"/>
        <end position="55"/>
    </location>
</feature>
<keyword evidence="3" id="KW-1185">Reference proteome</keyword>
<organism evidence="2 3">
    <name type="scientific">Microbacterium candidum</name>
    <dbReference type="NCBI Taxonomy" id="3041922"/>
    <lineage>
        <taxon>Bacteria</taxon>
        <taxon>Bacillati</taxon>
        <taxon>Actinomycetota</taxon>
        <taxon>Actinomycetes</taxon>
        <taxon>Micrococcales</taxon>
        <taxon>Microbacteriaceae</taxon>
        <taxon>Microbacterium</taxon>
    </lineage>
</organism>
<keyword evidence="1" id="KW-0812">Transmembrane</keyword>
<gene>
    <name evidence="2" type="ORF">QSV35_11330</name>
</gene>
<accession>A0ABT7MZP1</accession>
<dbReference type="Proteomes" id="UP001235064">
    <property type="component" value="Unassembled WGS sequence"/>
</dbReference>
<feature type="transmembrane region" description="Helical" evidence="1">
    <location>
        <begin position="150"/>
        <end position="166"/>
    </location>
</feature>
<evidence type="ECO:0000256" key="1">
    <source>
        <dbReference type="SAM" id="Phobius"/>
    </source>
</evidence>
<feature type="transmembrane region" description="Helical" evidence="1">
    <location>
        <begin position="91"/>
        <end position="112"/>
    </location>
</feature>
<name>A0ABT7MZP1_9MICO</name>
<proteinExistence type="predicted"/>
<feature type="transmembrane region" description="Helical" evidence="1">
    <location>
        <begin position="61"/>
        <end position="84"/>
    </location>
</feature>
<evidence type="ECO:0000313" key="3">
    <source>
        <dbReference type="Proteomes" id="UP001235064"/>
    </source>
</evidence>
<protein>
    <recommendedName>
        <fullName evidence="4">GGDEF domain-containing protein</fullName>
    </recommendedName>
</protein>
<sequence length="383" mass="39898">MIDAGSAAVMSALVVIVCAVVFIAGALVRRDDRAGAIWSVAYIGAVVTTISYALWAEYPTVVWLIAVGDAAFVAGTGCLWLGACRFNGRSMLWRTALVLIATGGTVAAVLAERPRADGWQGALVMFASLILLAAAGAIESLRGELLRRKPAWSLAFVLALQALYYISRTTAFLVVGPDSALFTQWFGTVTTSVVLVILIIVATVSTSVLLAERSPERAPLTAVGEEDEIVSAAAFDAALHGVARRASWRRELVVVVSVRIDDLEQISTAFGGDVAQAVVQAWRAAVRRYAPAAAIVGVDGETGMVVAYVAESASDARRRASVVYRGVFDELGRVSGGVIPVLGVGVGLSSAAGYDAEALVRSARDAARRASASVESSVLIGGA</sequence>
<comment type="caution">
    <text evidence="2">The sequence shown here is derived from an EMBL/GenBank/DDBJ whole genome shotgun (WGS) entry which is preliminary data.</text>
</comment>
<feature type="transmembrane region" description="Helical" evidence="1">
    <location>
        <begin position="186"/>
        <end position="211"/>
    </location>
</feature>
<evidence type="ECO:0008006" key="4">
    <source>
        <dbReference type="Google" id="ProtNLM"/>
    </source>
</evidence>
<dbReference type="RefSeq" id="WP_286288861.1">
    <property type="nucleotide sequence ID" value="NZ_JASXSZ010000003.1"/>
</dbReference>
<dbReference type="InterPro" id="IPR043128">
    <property type="entry name" value="Rev_trsase/Diguanyl_cyclase"/>
</dbReference>
<reference evidence="2 3" key="1">
    <citation type="submission" date="2023-06" db="EMBL/GenBank/DDBJ databases">
        <title>Microbacterium sp. nov., isolated from a waste landfill.</title>
        <authorList>
            <person name="Wen W."/>
        </authorList>
    </citation>
    <scope>NUCLEOTIDE SEQUENCE [LARGE SCALE GENOMIC DNA]</scope>
    <source>
        <strain evidence="2 3">ASV49</strain>
    </source>
</reference>
<dbReference type="EMBL" id="JASXSZ010000003">
    <property type="protein sequence ID" value="MDL9979923.1"/>
    <property type="molecule type" value="Genomic_DNA"/>
</dbReference>
<evidence type="ECO:0000313" key="2">
    <source>
        <dbReference type="EMBL" id="MDL9979923.1"/>
    </source>
</evidence>
<keyword evidence="1" id="KW-0472">Membrane</keyword>
<feature type="transmembrane region" description="Helical" evidence="1">
    <location>
        <begin position="118"/>
        <end position="138"/>
    </location>
</feature>
<keyword evidence="1" id="KW-1133">Transmembrane helix</keyword>
<feature type="transmembrane region" description="Helical" evidence="1">
    <location>
        <begin position="6"/>
        <end position="28"/>
    </location>
</feature>